<protein>
    <submittedName>
        <fullName evidence="1">Uncharacterized protein</fullName>
    </submittedName>
</protein>
<dbReference type="AlphaFoldDB" id="A0A423PK79"/>
<dbReference type="RefSeq" id="WP_123658845.1">
    <property type="nucleotide sequence ID" value="NZ_AYKG01000040.1"/>
</dbReference>
<evidence type="ECO:0000313" key="2">
    <source>
        <dbReference type="Proteomes" id="UP000285310"/>
    </source>
</evidence>
<name>A0A423PK79_9GAMM</name>
<dbReference type="Proteomes" id="UP000285310">
    <property type="component" value="Unassembled WGS sequence"/>
</dbReference>
<dbReference type="InParanoid" id="A0A423PK79"/>
<sequence length="109" mass="12430">MQRSGQHGNTRSVTSIWATLRIPLAGLTCYRYGQLNHRHNGKNTMDVNDWQSLERDDKRGFEILGREQGMGWEVEVRFDGAIEPKRDSESAKDRQEAVKVGREIAMAAL</sequence>
<comment type="caution">
    <text evidence="1">The sequence shown here is derived from an EMBL/GenBank/DDBJ whole genome shotgun (WGS) entry which is preliminary data.</text>
</comment>
<keyword evidence="2" id="KW-1185">Reference proteome</keyword>
<dbReference type="EMBL" id="AYKG01000040">
    <property type="protein sequence ID" value="ROO26004.1"/>
    <property type="molecule type" value="Genomic_DNA"/>
</dbReference>
<evidence type="ECO:0000313" key="1">
    <source>
        <dbReference type="EMBL" id="ROO26004.1"/>
    </source>
</evidence>
<organism evidence="1 2">
    <name type="scientific">Salinisphaera japonica YTM-1</name>
    <dbReference type="NCBI Taxonomy" id="1209778"/>
    <lineage>
        <taxon>Bacteria</taxon>
        <taxon>Pseudomonadati</taxon>
        <taxon>Pseudomonadota</taxon>
        <taxon>Gammaproteobacteria</taxon>
        <taxon>Salinisphaerales</taxon>
        <taxon>Salinisphaeraceae</taxon>
        <taxon>Salinisphaera</taxon>
    </lineage>
</organism>
<gene>
    <name evidence="1" type="ORF">SAJA_11840</name>
</gene>
<reference evidence="1 2" key="1">
    <citation type="submission" date="2013-10" db="EMBL/GenBank/DDBJ databases">
        <title>Salinisphaera japonica YTM-1 Genome Sequencing.</title>
        <authorList>
            <person name="Lai Q."/>
            <person name="Li C."/>
            <person name="Shao Z."/>
        </authorList>
    </citation>
    <scope>NUCLEOTIDE SEQUENCE [LARGE SCALE GENOMIC DNA]</scope>
    <source>
        <strain evidence="1 2">YTM-1</strain>
    </source>
</reference>
<accession>A0A423PK79</accession>
<proteinExistence type="predicted"/>